<dbReference type="Proteomes" id="UP000199077">
    <property type="component" value="Chromosome I"/>
</dbReference>
<organism evidence="2 3">
    <name type="scientific">Pedococcus dokdonensis</name>
    <dbReference type="NCBI Taxonomy" id="443156"/>
    <lineage>
        <taxon>Bacteria</taxon>
        <taxon>Bacillati</taxon>
        <taxon>Actinomycetota</taxon>
        <taxon>Actinomycetes</taxon>
        <taxon>Micrococcales</taxon>
        <taxon>Intrasporangiaceae</taxon>
        <taxon>Pedococcus</taxon>
    </lineage>
</organism>
<dbReference type="InterPro" id="IPR014988">
    <property type="entry name" value="Uncharacterised_YqcI/YcgG"/>
</dbReference>
<dbReference type="AlphaFoldDB" id="A0A1H0MAY6"/>
<keyword evidence="3" id="KW-1185">Reference proteome</keyword>
<dbReference type="Pfam" id="PF08892">
    <property type="entry name" value="YqcI_YcgG"/>
    <property type="match status" value="1"/>
</dbReference>
<evidence type="ECO:0008006" key="4">
    <source>
        <dbReference type="Google" id="ProtNLM"/>
    </source>
</evidence>
<feature type="compositionally biased region" description="Basic and acidic residues" evidence="1">
    <location>
        <begin position="242"/>
        <end position="258"/>
    </location>
</feature>
<evidence type="ECO:0000256" key="1">
    <source>
        <dbReference type="SAM" id="MobiDB-lite"/>
    </source>
</evidence>
<dbReference type="NCBIfam" id="NF041366">
    <property type="entry name" value="GntA_guanitoxin"/>
    <property type="match status" value="1"/>
</dbReference>
<dbReference type="EMBL" id="LT629711">
    <property type="protein sequence ID" value="SDO77491.1"/>
    <property type="molecule type" value="Genomic_DNA"/>
</dbReference>
<gene>
    <name evidence="2" type="ORF">SAMN04489867_0551</name>
</gene>
<name>A0A1H0MAY6_9MICO</name>
<dbReference type="STRING" id="443156.SAMN04489867_0551"/>
<evidence type="ECO:0000313" key="3">
    <source>
        <dbReference type="Proteomes" id="UP000199077"/>
    </source>
</evidence>
<proteinExistence type="predicted"/>
<feature type="region of interest" description="Disordered" evidence="1">
    <location>
        <begin position="200"/>
        <end position="265"/>
    </location>
</feature>
<sequence>MTQPADEVQELPELLADLAHSHDASTPPDAIADGLAAMVLHPDYPCLGARSVFNRERATVVVLERLATEESTTTLVEALTRFGRDTDRAGGFASLVAVFRAADVADEAEFEELLWRQLEQLHEVDHQPWDPRVSDDPGSPHFAFSVGGTAFFVVGLHPHASRIARRTPLPTLVFNLHEQFEELRASDRFDRMRDTIRRRDTELQGSLNPMVEDHGRGSEARQYSGRVVPSGWEAPVTFEADPETKPQTDSESDSKSDSETEEEAP</sequence>
<dbReference type="RefSeq" id="WP_197674761.1">
    <property type="nucleotide sequence ID" value="NZ_LT629711.1"/>
</dbReference>
<accession>A0A1H0MAY6</accession>
<reference evidence="3" key="1">
    <citation type="submission" date="2016-10" db="EMBL/GenBank/DDBJ databases">
        <authorList>
            <person name="Varghese N."/>
            <person name="Submissions S."/>
        </authorList>
    </citation>
    <scope>NUCLEOTIDE SEQUENCE [LARGE SCALE GENOMIC DNA]</scope>
    <source>
        <strain evidence="3">DSM 22329</strain>
    </source>
</reference>
<dbReference type="PANTHER" id="PTHR40045:SF1">
    <property type="entry name" value="YQCI_YCGG FAMILY PROTEIN"/>
    <property type="match status" value="1"/>
</dbReference>
<evidence type="ECO:0000313" key="2">
    <source>
        <dbReference type="EMBL" id="SDO77491.1"/>
    </source>
</evidence>
<protein>
    <recommendedName>
        <fullName evidence="4">YqcI/YcgG family protein</fullName>
    </recommendedName>
</protein>
<dbReference type="PANTHER" id="PTHR40045">
    <property type="entry name" value="YCGG FAMILY PROTEIN"/>
    <property type="match status" value="1"/>
</dbReference>